<dbReference type="SUPFAM" id="SSF81324">
    <property type="entry name" value="Voltage-gated potassium channels"/>
    <property type="match status" value="1"/>
</dbReference>
<feature type="transmembrane region" description="Helical" evidence="14">
    <location>
        <begin position="2516"/>
        <end position="2534"/>
    </location>
</feature>
<dbReference type="PROSITE" id="PS50405">
    <property type="entry name" value="GST_CTER"/>
    <property type="match status" value="1"/>
</dbReference>
<dbReference type="PROSITE" id="PS50222">
    <property type="entry name" value="EF_HAND_2"/>
    <property type="match status" value="2"/>
</dbReference>
<evidence type="ECO:0000259" key="16">
    <source>
        <dbReference type="PROSITE" id="PS50405"/>
    </source>
</evidence>
<evidence type="ECO:0000313" key="17">
    <source>
        <dbReference type="EMBL" id="GMI27179.1"/>
    </source>
</evidence>
<dbReference type="PROSITE" id="PS00018">
    <property type="entry name" value="EF_HAND_1"/>
    <property type="match status" value="2"/>
</dbReference>
<evidence type="ECO:0000313" key="18">
    <source>
        <dbReference type="Proteomes" id="UP001165060"/>
    </source>
</evidence>
<organism evidence="17 18">
    <name type="scientific">Tetraparma gracilis</name>
    <dbReference type="NCBI Taxonomy" id="2962635"/>
    <lineage>
        <taxon>Eukaryota</taxon>
        <taxon>Sar</taxon>
        <taxon>Stramenopiles</taxon>
        <taxon>Ochrophyta</taxon>
        <taxon>Bolidophyceae</taxon>
        <taxon>Parmales</taxon>
        <taxon>Triparmaceae</taxon>
        <taxon>Tetraparma</taxon>
    </lineage>
</organism>
<gene>
    <name evidence="17" type="ORF">TeGR_g2618</name>
</gene>
<keyword evidence="9 12" id="KW-0406">Ion transport</keyword>
<dbReference type="Gene3D" id="2.60.40.1400">
    <property type="entry name" value="G protein-activated inward rectifier potassium channel 1"/>
    <property type="match status" value="1"/>
</dbReference>
<evidence type="ECO:0000256" key="5">
    <source>
        <dbReference type="ARBA" id="ARBA00022837"/>
    </source>
</evidence>
<dbReference type="InterPro" id="IPR041647">
    <property type="entry name" value="IRK_C"/>
</dbReference>
<evidence type="ECO:0000256" key="10">
    <source>
        <dbReference type="ARBA" id="ARBA00023136"/>
    </source>
</evidence>
<dbReference type="InterPro" id="IPR016449">
    <property type="entry name" value="K_chnl_inward-rec_Kir"/>
</dbReference>
<keyword evidence="7 12" id="KW-0630">Potassium</keyword>
<dbReference type="Proteomes" id="UP001165060">
    <property type="component" value="Unassembled WGS sequence"/>
</dbReference>
<keyword evidence="2 12" id="KW-0813">Transport</keyword>
<evidence type="ECO:0000256" key="4">
    <source>
        <dbReference type="ARBA" id="ARBA00022692"/>
    </source>
</evidence>
<dbReference type="InterPro" id="IPR013518">
    <property type="entry name" value="K_chnl_inward-rec_Kir_cyto"/>
</dbReference>
<comment type="similarity">
    <text evidence="12">Belongs to the inward rectifier-type potassium channel (TC 1.A.2.1) family.</text>
</comment>
<keyword evidence="5" id="KW-0106">Calcium</keyword>
<dbReference type="Gene3D" id="1.20.1050.10">
    <property type="match status" value="3"/>
</dbReference>
<name>A0ABQ6MJQ7_9STRA</name>
<keyword evidence="6 12" id="KW-0851">Voltage-gated channel</keyword>
<evidence type="ECO:0000256" key="2">
    <source>
        <dbReference type="ARBA" id="ARBA00022448"/>
    </source>
</evidence>
<accession>A0ABQ6MJQ7</accession>
<keyword evidence="3 12" id="KW-0633">Potassium transport</keyword>
<dbReference type="InterPro" id="IPR014756">
    <property type="entry name" value="Ig_E-set"/>
</dbReference>
<dbReference type="SUPFAM" id="SSF47616">
    <property type="entry name" value="GST C-terminal domain-like"/>
    <property type="match status" value="7"/>
</dbReference>
<keyword evidence="11 12" id="KW-0407">Ion channel</keyword>
<dbReference type="Gene3D" id="1.10.287.70">
    <property type="match status" value="1"/>
</dbReference>
<dbReference type="CDD" id="cd00051">
    <property type="entry name" value="EFh"/>
    <property type="match status" value="1"/>
</dbReference>
<keyword evidence="4 12" id="KW-0812">Transmembrane</keyword>
<evidence type="ECO:0000256" key="12">
    <source>
        <dbReference type="RuleBase" id="RU003822"/>
    </source>
</evidence>
<feature type="region of interest" description="Disordered" evidence="13">
    <location>
        <begin position="2210"/>
        <end position="2243"/>
    </location>
</feature>
<evidence type="ECO:0000256" key="1">
    <source>
        <dbReference type="ARBA" id="ARBA00004141"/>
    </source>
</evidence>
<evidence type="ECO:0000256" key="13">
    <source>
        <dbReference type="SAM" id="MobiDB-lite"/>
    </source>
</evidence>
<evidence type="ECO:0000256" key="9">
    <source>
        <dbReference type="ARBA" id="ARBA00023065"/>
    </source>
</evidence>
<dbReference type="InterPro" id="IPR018247">
    <property type="entry name" value="EF_Hand_1_Ca_BS"/>
</dbReference>
<evidence type="ECO:0000256" key="7">
    <source>
        <dbReference type="ARBA" id="ARBA00022958"/>
    </source>
</evidence>
<dbReference type="SMART" id="SM00054">
    <property type="entry name" value="EFh"/>
    <property type="match status" value="2"/>
</dbReference>
<dbReference type="SUPFAM" id="SSF47473">
    <property type="entry name" value="EF-hand"/>
    <property type="match status" value="1"/>
</dbReference>
<dbReference type="InterPro" id="IPR010987">
    <property type="entry name" value="Glutathione-S-Trfase_C-like"/>
</dbReference>
<dbReference type="Pfam" id="PF13499">
    <property type="entry name" value="EF-hand_7"/>
    <property type="match status" value="1"/>
</dbReference>
<evidence type="ECO:0000256" key="6">
    <source>
        <dbReference type="ARBA" id="ARBA00022882"/>
    </source>
</evidence>
<dbReference type="EMBL" id="BRYB01000298">
    <property type="protein sequence ID" value="GMI27179.1"/>
    <property type="molecule type" value="Genomic_DNA"/>
</dbReference>
<comment type="caution">
    <text evidence="17">The sequence shown here is derived from an EMBL/GenBank/DDBJ whole genome shotgun (WGS) entry which is preliminary data.</text>
</comment>
<reference evidence="17 18" key="1">
    <citation type="journal article" date="2023" name="Commun. Biol.">
        <title>Genome analysis of Parmales, the sister group of diatoms, reveals the evolutionary specialization of diatoms from phago-mixotrophs to photoautotrophs.</title>
        <authorList>
            <person name="Ban H."/>
            <person name="Sato S."/>
            <person name="Yoshikawa S."/>
            <person name="Yamada K."/>
            <person name="Nakamura Y."/>
            <person name="Ichinomiya M."/>
            <person name="Sato N."/>
            <person name="Blanc-Mathieu R."/>
            <person name="Endo H."/>
            <person name="Kuwata A."/>
            <person name="Ogata H."/>
        </authorList>
    </citation>
    <scope>NUCLEOTIDE SEQUENCE [LARGE SCALE GENOMIC DNA]</scope>
</reference>
<dbReference type="PANTHER" id="PTHR11767">
    <property type="entry name" value="INWARD RECTIFIER POTASSIUM CHANNEL"/>
    <property type="match status" value="1"/>
</dbReference>
<feature type="domain" description="EF-hand" evidence="15">
    <location>
        <begin position="2353"/>
        <end position="2388"/>
    </location>
</feature>
<dbReference type="SUPFAM" id="SSF81296">
    <property type="entry name" value="E set domains"/>
    <property type="match status" value="1"/>
</dbReference>
<dbReference type="Pfam" id="PF17655">
    <property type="entry name" value="IRK_C"/>
    <property type="match status" value="1"/>
</dbReference>
<feature type="transmembrane region" description="Helical" evidence="14">
    <location>
        <begin position="2448"/>
        <end position="2471"/>
    </location>
</feature>
<evidence type="ECO:0000256" key="11">
    <source>
        <dbReference type="ARBA" id="ARBA00023303"/>
    </source>
</evidence>
<sequence length="3083" mass="343169">MPNLDPPLSAKEQERYEAVASRIRDNDAKYGTGKWVMVFVGSATYQPPIPHYDDIPDFYSRIQGEPEWNNKNQFPGAYLNGEWLTESSTHLSRLESTFPSQFASVDRPCPGLDPAVYEENPFFKCIPRLQGKHGWREQLTREHIAPLEAWLLANPENEFLGGKSMSINDAKFGHMLGSCNLLGIWLDAQSLVDESFPNVYRYLKNIMTSKEYGVASDHMLVKSSLVITKMQKTLTRMGIPPPATLVAIEDLPDDAFFTYYDLRIPVTLPTFDPPLSASERSRFDMMVDSTIRHYNAQHGKDWLLLFIGSVPPPAHLEIVTANGSPLPAPPSMLPLCGMSTMVATCYAAAGVPVVLFSVDYDDIPEWYGSMKGMPEWNNKRQFPGGFIPSTSQFITESELFITELEKNHPAKFAAFNRAAEGLPDSVLAKNPFFASIPHITGDGDVRQEFDDEIFGPLDAWLADDPEKRLFMGGATMSLNDGRFGFFASMVNMLGVYLDGESLIASKRTNVYAYLDRYYKADAFRTATAGLTVPPSVHVGKLLKTLAKMGMTVKPAVLPSVDLLPLDCTYKYVDMKPTPLPSPTFDPPLSASERSRFDDVLAKIKENNDKYANAWVMIFIGSVPPGAGEKVQLNGTRSSSSPTIYHEHMLPLCGMSTMVSLAYAAAGITPVLYRIDYDDIPNWYGTMNGQPEWNNKRQFPGGYLPASGEFITESELFITRLKEQHPAKFAVIDRKAEGIPETVLAANPFFATIPFITGDPDTRKKLDAEIFEPLNAWLGEDPENRAYLGGSSMSLEDARFGFFASMANMLGLYLDGYSMVDASHTHVYAYLDRYYSSTTFQHATGHTVVPPSNNIAKLMATLGKMGMKAKPAALSSPSLLPLDSPYAFHDLTSPPVKIPAFDPPLSASEQARFDDVVTKIEENNGKYGTKWVMIFIGALPTEGHTVVPNGTPSSSSPTIYHEHLFPLCGMSTMVSIGCEAIGITPVLYRIDYDDIPAWYSSMQGQPEWNNKSQFPGGYLPANDGEWITESEMFFTRLASQHPAEYARADRKAPNLPSSITDSNPFFSVIPHLKGDADLRQSHDDTFFAPLNAWLAENPSCPFLGGSSMNIQDARFGFFASMVNMLGVFLDGKSFVSPSHAHVYAYLDRYYHSTTFQHATGHVVTPPALAIGKLVGSFKKMGLVMKPSFQSSTALLPLDSPYAFHDFVSTQICLPTFDPPLSPSEQSRFDEIKKIIVENNAKHGDQWLLLFSGSVKVPARTGPVSEPSHFDNDPTLHPFCGYSAMVAMTFFAAGVPVVNYKVDYDDIPSWYGTLQGQPEWNNKKQFPGGYFQGEWITESELFLTRLSTAIPDAYATVVPPPSPSTPALPPAIAEIVKNNVFMRIFPQILGKADVVQEITDEVWIPLDKHLSDPSNDFLQGASLTNADARFAYFAFVVNAIGLAFEGETFIPKACTHLYSYLERCHGHPVFKFSRGFHEEVTINVVLTSFVSIFEKKGMTMKPLAVPIEDVPVDSCFTHYEFKSKRAYPYVRPTFDPPLSPPDLLRYENVEKLIRSMDNRYPVQEYMIVFIGAYDADHVDGSLNKPIGVPPLANYNNEPTLTSVCAMSSMVAMTCEAMGVATAFYKIDYEDRDFWYSHMSNNEAWNNKNQFPGCYVNGKFMTDSDVIMAELPALFPSQFPLVAPPTSLPPDLAEILHTHASTANVLFKVIPHIMGTADVRADLEKDVWAPVDAHLRDADNAFLAGPAITTLDTKFATFAGIINMLGVFYEGESMIPPKYTHLYAYLVRFHESRAFQVGYGFEKLHPTINLQKLFASLTKMGVQSKPSFMTMFQMPAVADVEYVKYESPPCSFRMPAFQPSLPGHTPVITSEPFATMNKLQAKGEPFVYFFMGAVHPKHTTGPTPKSGTSERPHQCTSAAGEVELLPGCSLTSYAAMAYSAAGVPVHMFTIDYDDKPAWYLGLDQEKHPTWNNKGQFPCAYLFTTSRGSERSAWISDSGDIFKALASHFPQHHAAIASLPAPPEMYWKENVFFKIMPCLFGKGTCTVEFNASHFAPLNEYLKQTKGKFLNGDEFGLADASLSFFVLVANTVSLFFDGRSMVDESNVEFWRYLNRVVESKPFKEATGYMNVPPRVNLWRLAENIKKMGMEVRSPQLTLAEIPNDAHIKYYDLRVNRKVGKQKSVRLSLPLISTAGSPARRMSGPPVVLHNAHSPLHRVKKTPPPPITTATDPVEEETTPATPTNDSTFVTESDSFLRLDREKRPSIRARLKKARSSSWRSKFGSIKKKYGYKGGASVIHTEDDMYSGAYAVPDEHRGQFSPEEVQEMRQSFKVYDINGDGSIDASELKAIMNNMNERVTDEQIDDMIREVDTDGNNTIEWGEFCDMMLSVRNGRNASRLAKVLNRAKNMVGVNKQVGPKVDRASLKSRTTRSTNMNLAKNWYWLLLEARWKTLVYLIMGVYLGITTVFGLVTMIWYDEIGGAEEYALAKFETCFIFIMTNLLSIGLGTFEPSGRATQFITLITYFVGVVINVLMFSIVVTKFQRPQAEIVFSMRMCFTSRNSVPYLVFRVGNLRGNLLYYPRTIVTLQTPLKTVEGEETMEMTAIPLIAAPSTVSGTMTFAHKITPDSPLKHITSAKLLEQVEDGGMIFSVAFSAIDATYHQEIVSAKKYFVKDLLWGRRFGDIMEVKEGMSVINWKKFDSSIQIDTSKAYVDLLAEIGLVKAQERKKLLALKEGSKPAGRRRRGAVPDVAPAPGERKLSDVESDSDEEDYDIEHIAMCPLTATPPESVKSKRVLTIFPNCTLMASGDVVPTCTFSLTVCLAYNACGIKVKLWGSQCEHPPTWMTTVDWLTQVKNGGGDVNPQGNPEKFFAALATPKHSMHKGTFGGGVPRAEAGGGEKKEDMNACLGAMAGKYFNGHEALLMHLKNTADKDVYGRFNKRTDMWDAFIALHKEIVDAINKYVRIGEESVQRETKEQLQKVLRKLDRELGSGGERKFTVGNEWHLLDAMCVPVVHRASALLTHFEGVAMGADMRNLKRYLDLSMGTEEWRKSMGVDQPLCSAAYVDNIKLVLGKGVRGKKRRVSQTICI</sequence>
<dbReference type="InterPro" id="IPR036282">
    <property type="entry name" value="Glutathione-S-Trfase_C_sf"/>
</dbReference>
<feature type="region of interest" description="Disordered" evidence="13">
    <location>
        <begin position="2729"/>
        <end position="2760"/>
    </location>
</feature>
<proteinExistence type="inferred from homology"/>
<evidence type="ECO:0000256" key="8">
    <source>
        <dbReference type="ARBA" id="ARBA00022989"/>
    </source>
</evidence>
<feature type="domain" description="EF-hand" evidence="15">
    <location>
        <begin position="2317"/>
        <end position="2352"/>
    </location>
</feature>
<dbReference type="Gene3D" id="1.10.238.10">
    <property type="entry name" value="EF-hand"/>
    <property type="match status" value="1"/>
</dbReference>
<keyword evidence="8 14" id="KW-1133">Transmembrane helix</keyword>
<dbReference type="InterPro" id="IPR011992">
    <property type="entry name" value="EF-hand-dom_pair"/>
</dbReference>
<protein>
    <submittedName>
        <fullName evidence="17">Uncharacterized protein</fullName>
    </submittedName>
</protein>
<evidence type="ECO:0000259" key="15">
    <source>
        <dbReference type="PROSITE" id="PS50222"/>
    </source>
</evidence>
<evidence type="ECO:0000256" key="3">
    <source>
        <dbReference type="ARBA" id="ARBA00022538"/>
    </source>
</evidence>
<comment type="subcellular location">
    <subcellularLocation>
        <location evidence="1 12">Membrane</location>
        <topology evidence="1 12">Multi-pass membrane protein</topology>
    </subcellularLocation>
</comment>
<evidence type="ECO:0000256" key="14">
    <source>
        <dbReference type="SAM" id="Phobius"/>
    </source>
</evidence>
<dbReference type="InterPro" id="IPR002048">
    <property type="entry name" value="EF_hand_dom"/>
</dbReference>
<keyword evidence="18" id="KW-1185">Reference proteome</keyword>
<feature type="domain" description="GST C-terminal" evidence="16">
    <location>
        <begin position="724"/>
        <end position="850"/>
    </location>
</feature>
<keyword evidence="10 14" id="KW-0472">Membrane</keyword>